<keyword evidence="17" id="KW-0282">Flagellum</keyword>
<evidence type="ECO:0000256" key="12">
    <source>
        <dbReference type="ARBA" id="ARBA00025337"/>
    </source>
</evidence>
<evidence type="ECO:0000313" key="18">
    <source>
        <dbReference type="Proteomes" id="UP001221217"/>
    </source>
</evidence>
<organism evidence="17 18">
    <name type="scientific">Candidatus Thalassospirochaeta sargassi</name>
    <dbReference type="NCBI Taxonomy" id="3119039"/>
    <lineage>
        <taxon>Bacteria</taxon>
        <taxon>Pseudomonadati</taxon>
        <taxon>Spirochaetota</taxon>
        <taxon>Spirochaetia</taxon>
        <taxon>Spirochaetales</taxon>
        <taxon>Spirochaetaceae</taxon>
        <taxon>Candidatus Thalassospirochaeta</taxon>
    </lineage>
</organism>
<dbReference type="SMART" id="SM00382">
    <property type="entry name" value="AAA"/>
    <property type="match status" value="1"/>
</dbReference>
<dbReference type="Gene3D" id="3.40.50.300">
    <property type="entry name" value="P-loop containing nucleotide triphosphate hydrolases"/>
    <property type="match status" value="1"/>
</dbReference>
<keyword evidence="11" id="KW-1006">Bacterial flagellum protein export</keyword>
<dbReference type="Proteomes" id="UP001221217">
    <property type="component" value="Unassembled WGS sequence"/>
</dbReference>
<dbReference type="InterPro" id="IPR000897">
    <property type="entry name" value="SRP54_GTPase_dom"/>
</dbReference>
<proteinExistence type="inferred from homology"/>
<evidence type="ECO:0000256" key="5">
    <source>
        <dbReference type="ARBA" id="ARBA00022475"/>
    </source>
</evidence>
<sequence>MEYFKEQGTSYMEAVTKVKTIYGESAKILNHRSIRYGGFLGMFSKEGVEVEGYINTEPVSVKNNFDAEKKKLIAAAGVKRDDTLTRVLDMVKSIDEKIESGAGGGGHTDPETIEKIEELLILNDFSYKLVKSTCARLRSELSLEQLGDFEVVKQKTLEWMAESLKIYTDTPERKGKIIILVGPTGVGKTTTIAKLAALNGLGIKGEAPKSVRMITIDNYRIGAKGQIQTYGDLMNIPVSCVESVDELRNKLLLYQEADLILVDTMGRSPRDYQNLAQMRELLDTCGKDAEIFLTVSSTTKAGDLNEIFEEFSSFGYDAAVLTKLDETQKLGNVISVLTEHSTPVAYVTDGQGVPQDIERAEVDNLLRRLEGFRTRESAIFQ</sequence>
<dbReference type="AlphaFoldDB" id="A0AAJ1ILY6"/>
<keyword evidence="10" id="KW-0472">Membrane</keyword>
<accession>A0AAJ1ILY6</accession>
<keyword evidence="5" id="KW-1003">Cell membrane</keyword>
<evidence type="ECO:0000256" key="1">
    <source>
        <dbReference type="ARBA" id="ARBA00004413"/>
    </source>
</evidence>
<dbReference type="CDD" id="cd17873">
    <property type="entry name" value="FlhF"/>
    <property type="match status" value="1"/>
</dbReference>
<dbReference type="GO" id="GO:0015031">
    <property type="term" value="P:protein transport"/>
    <property type="evidence" value="ECO:0007669"/>
    <property type="project" value="UniProtKB-KW"/>
</dbReference>
<dbReference type="InterPro" id="IPR047040">
    <property type="entry name" value="FlhF__GTPase_dom"/>
</dbReference>
<comment type="function">
    <text evidence="12">Necessary for flagellar biosynthesis. May be involved in translocation of the flagellum.</text>
</comment>
<dbReference type="GO" id="GO:0006614">
    <property type="term" value="P:SRP-dependent cotranslational protein targeting to membrane"/>
    <property type="evidence" value="ECO:0007669"/>
    <property type="project" value="InterPro"/>
</dbReference>
<evidence type="ECO:0000256" key="2">
    <source>
        <dbReference type="ARBA" id="ARBA00008531"/>
    </source>
</evidence>
<dbReference type="GO" id="GO:0005047">
    <property type="term" value="F:signal recognition particle binding"/>
    <property type="evidence" value="ECO:0007669"/>
    <property type="project" value="TreeGrafter"/>
</dbReference>
<dbReference type="PANTHER" id="PTHR43134">
    <property type="entry name" value="SIGNAL RECOGNITION PARTICLE RECEPTOR SUBUNIT ALPHA"/>
    <property type="match status" value="1"/>
</dbReference>
<evidence type="ECO:0000256" key="7">
    <source>
        <dbReference type="ARBA" id="ARBA00022795"/>
    </source>
</evidence>
<evidence type="ECO:0000256" key="11">
    <source>
        <dbReference type="ARBA" id="ARBA00023225"/>
    </source>
</evidence>
<dbReference type="InterPro" id="IPR036225">
    <property type="entry name" value="SRP/SRP_N"/>
</dbReference>
<dbReference type="SUPFAM" id="SSF52540">
    <property type="entry name" value="P-loop containing nucleoside triphosphate hydrolases"/>
    <property type="match status" value="1"/>
</dbReference>
<keyword evidence="4" id="KW-0813">Transport</keyword>
<dbReference type="Pfam" id="PF02881">
    <property type="entry name" value="SRP54_N"/>
    <property type="match status" value="1"/>
</dbReference>
<dbReference type="Gene3D" id="1.20.120.1380">
    <property type="entry name" value="Flagellar FlhF biosynthesis protein, N domain"/>
    <property type="match status" value="1"/>
</dbReference>
<keyword evidence="6" id="KW-0547">Nucleotide-binding</keyword>
<keyword evidence="7" id="KW-1005">Bacterial flagellum biogenesis</keyword>
<feature type="domain" description="AAA+ ATPase" evidence="15">
    <location>
        <begin position="174"/>
        <end position="376"/>
    </location>
</feature>
<dbReference type="GO" id="GO:0005525">
    <property type="term" value="F:GTP binding"/>
    <property type="evidence" value="ECO:0007669"/>
    <property type="project" value="UniProtKB-KW"/>
</dbReference>
<protein>
    <recommendedName>
        <fullName evidence="3">Flagellar biosynthesis protein FlhF</fullName>
    </recommendedName>
    <alternativeName>
        <fullName evidence="13">Flagella-associated GTP-binding protein</fullName>
    </alternativeName>
</protein>
<dbReference type="InterPro" id="IPR013822">
    <property type="entry name" value="Signal_recog_particl_SRP54_hlx"/>
</dbReference>
<dbReference type="PANTHER" id="PTHR43134:SF3">
    <property type="entry name" value="FLAGELLAR BIOSYNTHESIS PROTEIN FLHF"/>
    <property type="match status" value="1"/>
</dbReference>
<reference evidence="17 18" key="1">
    <citation type="submission" date="2022-12" db="EMBL/GenBank/DDBJ databases">
        <title>Metagenome assembled genome from gulf of manar.</title>
        <authorList>
            <person name="Kohli P."/>
            <person name="Pk S."/>
            <person name="Venkata Ramana C."/>
            <person name="Sasikala C."/>
        </authorList>
    </citation>
    <scope>NUCLEOTIDE SEQUENCE [LARGE SCALE GENOMIC DNA]</scope>
    <source>
        <strain evidence="17">JB008</strain>
    </source>
</reference>
<dbReference type="SMART" id="SM00962">
    <property type="entry name" value="SRP54"/>
    <property type="match status" value="1"/>
</dbReference>
<evidence type="ECO:0000256" key="9">
    <source>
        <dbReference type="ARBA" id="ARBA00023134"/>
    </source>
</evidence>
<keyword evidence="9" id="KW-0342">GTP-binding</keyword>
<comment type="caution">
    <text evidence="17">The sequence shown here is derived from an EMBL/GenBank/DDBJ whole genome shotgun (WGS) entry which is preliminary data.</text>
</comment>
<gene>
    <name evidence="17" type="ORF">PQJ61_17650</name>
</gene>
<evidence type="ECO:0000259" key="15">
    <source>
        <dbReference type="SMART" id="SM00382"/>
    </source>
</evidence>
<comment type="similarity">
    <text evidence="2">Belongs to the GTP-binding SRP family.</text>
</comment>
<name>A0AAJ1ILY6_9SPIO</name>
<dbReference type="EMBL" id="JAQQAL010000051">
    <property type="protein sequence ID" value="MDC7228591.1"/>
    <property type="molecule type" value="Genomic_DNA"/>
</dbReference>
<evidence type="ECO:0000256" key="8">
    <source>
        <dbReference type="ARBA" id="ARBA00022927"/>
    </source>
</evidence>
<evidence type="ECO:0000256" key="3">
    <source>
        <dbReference type="ARBA" id="ARBA00014919"/>
    </source>
</evidence>
<feature type="domain" description="SRP54-type proteins GTP-binding" evidence="16">
    <location>
        <begin position="175"/>
        <end position="371"/>
    </location>
</feature>
<evidence type="ECO:0000256" key="6">
    <source>
        <dbReference type="ARBA" id="ARBA00022741"/>
    </source>
</evidence>
<comment type="subcellular location">
    <subcellularLocation>
        <location evidence="1">Cell membrane</location>
        <topology evidence="1">Peripheral membrane protein</topology>
        <orientation evidence="1">Cytoplasmic side</orientation>
    </subcellularLocation>
</comment>
<evidence type="ECO:0000256" key="10">
    <source>
        <dbReference type="ARBA" id="ARBA00023136"/>
    </source>
</evidence>
<keyword evidence="17" id="KW-0966">Cell projection</keyword>
<keyword evidence="17" id="KW-0969">Cilium</keyword>
<dbReference type="InterPro" id="IPR003593">
    <property type="entry name" value="AAA+_ATPase"/>
</dbReference>
<dbReference type="GO" id="GO:0044781">
    <property type="term" value="P:bacterial-type flagellum organization"/>
    <property type="evidence" value="ECO:0007669"/>
    <property type="project" value="UniProtKB-KW"/>
</dbReference>
<dbReference type="FunFam" id="3.40.50.300:FF:000695">
    <property type="entry name" value="Flagellar biosynthesis regulator FlhF"/>
    <property type="match status" value="1"/>
</dbReference>
<evidence type="ECO:0000259" key="16">
    <source>
        <dbReference type="SMART" id="SM00962"/>
    </source>
</evidence>
<dbReference type="GO" id="GO:0005737">
    <property type="term" value="C:cytoplasm"/>
    <property type="evidence" value="ECO:0007669"/>
    <property type="project" value="UniProtKB-ARBA"/>
</dbReference>
<dbReference type="InterPro" id="IPR027417">
    <property type="entry name" value="P-loop_NTPase"/>
</dbReference>
<dbReference type="Pfam" id="PF00448">
    <property type="entry name" value="SRP54"/>
    <property type="match status" value="1"/>
</dbReference>
<comment type="catalytic activity">
    <reaction evidence="14">
        <text>GTP + H2O = GDP + phosphate + H(+)</text>
        <dbReference type="Rhea" id="RHEA:19669"/>
        <dbReference type="ChEBI" id="CHEBI:15377"/>
        <dbReference type="ChEBI" id="CHEBI:15378"/>
        <dbReference type="ChEBI" id="CHEBI:37565"/>
        <dbReference type="ChEBI" id="CHEBI:43474"/>
        <dbReference type="ChEBI" id="CHEBI:58189"/>
        <dbReference type="EC" id="3.6.5.4"/>
    </reaction>
</comment>
<evidence type="ECO:0000256" key="13">
    <source>
        <dbReference type="ARBA" id="ARBA00030866"/>
    </source>
</evidence>
<evidence type="ECO:0000256" key="14">
    <source>
        <dbReference type="ARBA" id="ARBA00048027"/>
    </source>
</evidence>
<dbReference type="GO" id="GO:0005886">
    <property type="term" value="C:plasma membrane"/>
    <property type="evidence" value="ECO:0007669"/>
    <property type="project" value="UniProtKB-SubCell"/>
</dbReference>
<evidence type="ECO:0000313" key="17">
    <source>
        <dbReference type="EMBL" id="MDC7228591.1"/>
    </source>
</evidence>
<evidence type="ECO:0000256" key="4">
    <source>
        <dbReference type="ARBA" id="ARBA00022448"/>
    </source>
</evidence>
<keyword evidence="8" id="KW-0653">Protein transport</keyword>
<dbReference type="GO" id="GO:0003924">
    <property type="term" value="F:GTPase activity"/>
    <property type="evidence" value="ECO:0007669"/>
    <property type="project" value="InterPro"/>
</dbReference>
<dbReference type="SUPFAM" id="SSF47364">
    <property type="entry name" value="Domain of the SRP/SRP receptor G-proteins"/>
    <property type="match status" value="1"/>
</dbReference>